<dbReference type="Pfam" id="PF00201">
    <property type="entry name" value="UDPGT"/>
    <property type="match status" value="1"/>
</dbReference>
<reference evidence="3" key="1">
    <citation type="journal article" date="2012" name="Science">
        <title>The Paleozoic origin of enzymatic lignin decomposition reconstructed from 31 fungal genomes.</title>
        <authorList>
            <person name="Floudas D."/>
            <person name="Binder M."/>
            <person name="Riley R."/>
            <person name="Barry K."/>
            <person name="Blanchette R.A."/>
            <person name="Henrissat B."/>
            <person name="Martinez A.T."/>
            <person name="Otillar R."/>
            <person name="Spatafora J.W."/>
            <person name="Yadav J.S."/>
            <person name="Aerts A."/>
            <person name="Benoit I."/>
            <person name="Boyd A."/>
            <person name="Carlson A."/>
            <person name="Copeland A."/>
            <person name="Coutinho P.M."/>
            <person name="de Vries R.P."/>
            <person name="Ferreira P."/>
            <person name="Findley K."/>
            <person name="Foster B."/>
            <person name="Gaskell J."/>
            <person name="Glotzer D."/>
            <person name="Gorecki P."/>
            <person name="Heitman J."/>
            <person name="Hesse C."/>
            <person name="Hori C."/>
            <person name="Igarashi K."/>
            <person name="Jurgens J.A."/>
            <person name="Kallen N."/>
            <person name="Kersten P."/>
            <person name="Kohler A."/>
            <person name="Kuees U."/>
            <person name="Kumar T.K.A."/>
            <person name="Kuo A."/>
            <person name="LaButti K."/>
            <person name="Larrondo L.F."/>
            <person name="Lindquist E."/>
            <person name="Ling A."/>
            <person name="Lombard V."/>
            <person name="Lucas S."/>
            <person name="Lundell T."/>
            <person name="Martin R."/>
            <person name="McLaughlin D.J."/>
            <person name="Morgenstern I."/>
            <person name="Morin E."/>
            <person name="Murat C."/>
            <person name="Nagy L.G."/>
            <person name="Nolan M."/>
            <person name="Ohm R.A."/>
            <person name="Patyshakuliyeva A."/>
            <person name="Rokas A."/>
            <person name="Ruiz-Duenas F.J."/>
            <person name="Sabat G."/>
            <person name="Salamov A."/>
            <person name="Samejima M."/>
            <person name="Schmutz J."/>
            <person name="Slot J.C."/>
            <person name="St John F."/>
            <person name="Stenlid J."/>
            <person name="Sun H."/>
            <person name="Sun S."/>
            <person name="Syed K."/>
            <person name="Tsang A."/>
            <person name="Wiebenga A."/>
            <person name="Young D."/>
            <person name="Pisabarro A."/>
            <person name="Eastwood D.C."/>
            <person name="Martin F."/>
            <person name="Cullen D."/>
            <person name="Grigoriev I.V."/>
            <person name="Hibbett D.S."/>
        </authorList>
    </citation>
    <scope>NUCLEOTIDE SEQUENCE [LARGE SCALE GENOMIC DNA]</scope>
    <source>
        <strain evidence="3">MF3/22</strain>
    </source>
</reference>
<dbReference type="GO" id="GO:0035251">
    <property type="term" value="F:UDP-glucosyltransferase activity"/>
    <property type="evidence" value="ECO:0007669"/>
    <property type="project" value="InterPro"/>
</dbReference>
<evidence type="ECO:0000313" key="3">
    <source>
        <dbReference type="Proteomes" id="UP000053630"/>
    </source>
</evidence>
<dbReference type="CDD" id="cd03784">
    <property type="entry name" value="GT1_Gtf-like"/>
    <property type="match status" value="1"/>
</dbReference>
<gene>
    <name evidence="2" type="ORF">FOMMEDRAFT_162596</name>
</gene>
<dbReference type="RefSeq" id="XP_007271994.1">
    <property type="nucleotide sequence ID" value="XM_007271932.1"/>
</dbReference>
<name>R7SHN1_FOMME</name>
<protein>
    <submittedName>
        <fullName evidence="2">UDP-Glycosyltransferase/glycogen phosphorylase</fullName>
    </submittedName>
</protein>
<accession>R7SHN1</accession>
<dbReference type="OMA" id="HAVTHEW"/>
<dbReference type="EMBL" id="JH717985">
    <property type="protein sequence ID" value="EJC97777.1"/>
    <property type="molecule type" value="Genomic_DNA"/>
</dbReference>
<dbReference type="KEGG" id="fme:FOMMEDRAFT_162596"/>
<dbReference type="InterPro" id="IPR002213">
    <property type="entry name" value="UDP_glucos_trans"/>
</dbReference>
<dbReference type="Proteomes" id="UP000053630">
    <property type="component" value="Unassembled WGS sequence"/>
</dbReference>
<dbReference type="GeneID" id="18675866"/>
<dbReference type="InterPro" id="IPR050481">
    <property type="entry name" value="UDP-glycosyltransf_plant"/>
</dbReference>
<dbReference type="PANTHER" id="PTHR48049">
    <property type="entry name" value="GLYCOSYLTRANSFERASE"/>
    <property type="match status" value="1"/>
</dbReference>
<keyword evidence="1 2" id="KW-0808">Transferase</keyword>
<keyword evidence="3" id="KW-1185">Reference proteome</keyword>
<dbReference type="OrthoDB" id="5835829at2759"/>
<dbReference type="PANTHER" id="PTHR48049:SF132">
    <property type="entry name" value="GLYCOSYLTRANSFERASE"/>
    <property type="match status" value="1"/>
</dbReference>
<dbReference type="Gene3D" id="3.40.50.2000">
    <property type="entry name" value="Glycogen Phosphorylase B"/>
    <property type="match status" value="2"/>
</dbReference>
<dbReference type="AlphaFoldDB" id="R7SHN1"/>
<evidence type="ECO:0000256" key="1">
    <source>
        <dbReference type="ARBA" id="ARBA00022679"/>
    </source>
</evidence>
<sequence length="509" mass="56527">MTIESRTVRGHIVIVTLPAWGHVHCACALAATIVRYRPVHVTIFVVSLLSDRVSKELDTRFEPGVEDDMRRLIRIVGLEVGPNIFDTSAISAGFMKEYEKFFDGKSHTENGSALDTIEPGPPQLVVIDFVYEAMEGIRKVSGHDVPVYLLQSACASTVLYFFGPDVGIYNNLEEELKAIPYEDKEAILEESDKIIRKSSGRLIAIPGLPPMYDHERMAQKSIFPKGGAFITASIRRILLECDGAICNTNRIYEAPSITALEEWFNGRPVINVGPLDSPLTLHHEEDSPSNREVKAFLDSALERYGPKSVVYMSFGSIYWTAEPDKIWVVLDAMIEEGVPFLFAHASPFATIPDEVKEKIKASGLGYSSNWLPQQAILDHQACGWFITHCGHNSVNEAISAGVPLVCWPFDADQPNGAANIASVHNLGYELFEVRTGSGLLPIHRLGDKVPEGTVESVKREFSETLRKMRGQDGAVKRANVQKFRDAYAKLWAPGGENWDEIKKITDILQ</sequence>
<evidence type="ECO:0000313" key="2">
    <source>
        <dbReference type="EMBL" id="EJC97777.1"/>
    </source>
</evidence>
<organism evidence="2 3">
    <name type="scientific">Fomitiporia mediterranea (strain MF3/22)</name>
    <name type="common">Grapevine white-rot fungus</name>
    <dbReference type="NCBI Taxonomy" id="694068"/>
    <lineage>
        <taxon>Eukaryota</taxon>
        <taxon>Fungi</taxon>
        <taxon>Dikarya</taxon>
        <taxon>Basidiomycota</taxon>
        <taxon>Agaricomycotina</taxon>
        <taxon>Agaricomycetes</taxon>
        <taxon>Hymenochaetales</taxon>
        <taxon>Hymenochaetaceae</taxon>
        <taxon>Fomitiporia</taxon>
    </lineage>
</organism>
<dbReference type="SUPFAM" id="SSF53756">
    <property type="entry name" value="UDP-Glycosyltransferase/glycogen phosphorylase"/>
    <property type="match status" value="1"/>
</dbReference>
<proteinExistence type="predicted"/>
<dbReference type="eggNOG" id="KOG1192">
    <property type="taxonomic scope" value="Eukaryota"/>
</dbReference>